<dbReference type="InterPro" id="IPR048423">
    <property type="entry name" value="DRL_cat"/>
</dbReference>
<evidence type="ECO:0000259" key="2">
    <source>
        <dbReference type="Pfam" id="PF21135"/>
    </source>
</evidence>
<gene>
    <name evidence="3" type="ORF">ANASTE_00287</name>
</gene>
<dbReference type="RefSeq" id="WP_007049741.1">
    <property type="nucleotide sequence ID" value="NZ_DS560018.1"/>
</dbReference>
<feature type="domain" description="SAF" evidence="1">
    <location>
        <begin position="348"/>
        <end position="412"/>
    </location>
</feature>
<dbReference type="PANTHER" id="PTHR37850:SF2">
    <property type="entry name" value="SAF DOMAIN PROTEIN"/>
    <property type="match status" value="1"/>
</dbReference>
<dbReference type="CDD" id="cd11616">
    <property type="entry name" value="SAF_DH_OX_like"/>
    <property type="match status" value="1"/>
</dbReference>
<proteinExistence type="predicted"/>
<dbReference type="InterPro" id="IPR036291">
    <property type="entry name" value="NAD(P)-bd_dom_sf"/>
</dbReference>
<dbReference type="Pfam" id="PF21135">
    <property type="entry name" value="DRL_cat"/>
    <property type="match status" value="1"/>
</dbReference>
<dbReference type="Gene3D" id="3.40.50.720">
    <property type="entry name" value="NAD(P)-binding Rossmann-like Domain"/>
    <property type="match status" value="1"/>
</dbReference>
<accession>B1C6E7</accession>
<sequence length="432" mass="46320">MLRMNYKLAELEEKNAPIMTSIIGAGQMGRGMTSQMIRMKGMKPAVVADINIDNVIAAFENSGLTKDDYIITNKLSEANTYLEKGKYIATENSEIGAKANLIQAAVDATGVPEVGAKVAIDSINEGKHICMLNVETDVVIGPMLKKLADNAGVIYTGSAGDEPGAVKELYDFATAAGFDVRVIGKGKNNAIDLDANPTSLAEYAAKRGVSPKMQTAFTDGTKTMVELTAMANSTGFIPDIRGGHGPEAEVKDLPNLFRPTSEGGILENGYGKVEWVNGIAPGVFVIISSDLPFVKHEMNYLSMGEGPNWVLYRPYHLCSLETPLTVAKAVLDNISTLVPMDGGLVCETVAVAKKDLKAGDMLDGIGGYTVYGTVDTHQNMLNDNAVPLGVITKNTKLVKDVKKGQTITYDMVALDDNSLIVQLRKLQDRFFG</sequence>
<organism evidence="3 4">
    <name type="scientific">Anaerofustis stercorihominis DSM 17244</name>
    <dbReference type="NCBI Taxonomy" id="445971"/>
    <lineage>
        <taxon>Bacteria</taxon>
        <taxon>Bacillati</taxon>
        <taxon>Bacillota</taxon>
        <taxon>Clostridia</taxon>
        <taxon>Eubacteriales</taxon>
        <taxon>Eubacteriaceae</taxon>
        <taxon>Anaerofustis</taxon>
    </lineage>
</organism>
<dbReference type="STRING" id="445971.ANASTE_00287"/>
<dbReference type="AlphaFoldDB" id="B1C6E7"/>
<dbReference type="InterPro" id="IPR013974">
    <property type="entry name" value="SAF"/>
</dbReference>
<dbReference type="OrthoDB" id="9777844at2"/>
<feature type="domain" description="Oxidoreductase DRL-like catalytic" evidence="2">
    <location>
        <begin position="160"/>
        <end position="322"/>
    </location>
</feature>
<dbReference type="GeneID" id="98000101"/>
<evidence type="ECO:0000313" key="4">
    <source>
        <dbReference type="Proteomes" id="UP000005178"/>
    </source>
</evidence>
<dbReference type="PANTHER" id="PTHR37850">
    <property type="entry name" value="STRU PROTEIN"/>
    <property type="match status" value="1"/>
</dbReference>
<evidence type="ECO:0000259" key="1">
    <source>
        <dbReference type="Pfam" id="PF08666"/>
    </source>
</evidence>
<dbReference type="EMBL" id="ABIL02000004">
    <property type="protein sequence ID" value="EDS73432.1"/>
    <property type="molecule type" value="Genomic_DNA"/>
</dbReference>
<comment type="caution">
    <text evidence="3">The sequence shown here is derived from an EMBL/GenBank/DDBJ whole genome shotgun (WGS) entry which is preliminary data.</text>
</comment>
<dbReference type="SUPFAM" id="SSF51735">
    <property type="entry name" value="NAD(P)-binding Rossmann-fold domains"/>
    <property type="match status" value="1"/>
</dbReference>
<name>B1C6E7_9FIRM</name>
<dbReference type="HOGENOM" id="CLU_046102_0_0_9"/>
<evidence type="ECO:0000313" key="3">
    <source>
        <dbReference type="EMBL" id="EDS73432.1"/>
    </source>
</evidence>
<dbReference type="eggNOG" id="COG4091">
    <property type="taxonomic scope" value="Bacteria"/>
</dbReference>
<reference evidence="3" key="1">
    <citation type="submission" date="2008-01" db="EMBL/GenBank/DDBJ databases">
        <authorList>
            <person name="Fulton L."/>
            <person name="Clifton S."/>
            <person name="Fulton B."/>
            <person name="Xu J."/>
            <person name="Minx P."/>
            <person name="Pepin K.H."/>
            <person name="Johnson M."/>
            <person name="Thiruvilangam P."/>
            <person name="Bhonagiri V."/>
            <person name="Nash W.E."/>
            <person name="Mardis E.R."/>
            <person name="Wilson R.K."/>
        </authorList>
    </citation>
    <scope>NUCLEOTIDE SEQUENCE [LARGE SCALE GENOMIC DNA]</scope>
    <source>
        <strain evidence="3">DSM 17244</strain>
    </source>
</reference>
<keyword evidence="4" id="KW-1185">Reference proteome</keyword>
<dbReference type="Pfam" id="PF08666">
    <property type="entry name" value="SAF"/>
    <property type="match status" value="1"/>
</dbReference>
<protein>
    <submittedName>
        <fullName evidence="3">SAF domain protein</fullName>
    </submittedName>
</protein>
<dbReference type="Proteomes" id="UP000005178">
    <property type="component" value="Unassembled WGS sequence"/>
</dbReference>
<reference evidence="3" key="2">
    <citation type="submission" date="2013-08" db="EMBL/GenBank/DDBJ databases">
        <title>Draft genome sequence of Anaerofustis stercorihominis (DSM 17244).</title>
        <authorList>
            <person name="Sudarsanam P."/>
            <person name="Ley R."/>
            <person name="Guruge J."/>
            <person name="Turnbaugh P.J."/>
            <person name="Mahowald M."/>
            <person name="Liep D."/>
            <person name="Gordon J."/>
        </authorList>
    </citation>
    <scope>NUCLEOTIDE SEQUENCE</scope>
    <source>
        <strain evidence="3">DSM 17244</strain>
    </source>
</reference>